<sequence>MKNSSSAVESLSVKVPQYLVTLELTVLVIPNGKNKEKEKSQHAPRSRFFLLRKLLRSFSLNGTTRDLDKVEWPSRLGWPYQENSLPTYFAHSVQCHTLATVRQSVGLEGVHPWYQSKYPGGSLVRGSSRGDQTALTRFLSGHLMSLIFVDGIKHFETCPKCSSVQGLPSPYFILFGAYQAGLGSRSPIGFGLLQDEWTHGPDLALLILGMRNNNNTNHRQTTG</sequence>
<organism evidence="1 2">
    <name type="scientific">Trichonephila clavipes</name>
    <name type="common">Golden silk orbweaver</name>
    <name type="synonym">Nephila clavipes</name>
    <dbReference type="NCBI Taxonomy" id="2585209"/>
    <lineage>
        <taxon>Eukaryota</taxon>
        <taxon>Metazoa</taxon>
        <taxon>Ecdysozoa</taxon>
        <taxon>Arthropoda</taxon>
        <taxon>Chelicerata</taxon>
        <taxon>Arachnida</taxon>
        <taxon>Araneae</taxon>
        <taxon>Araneomorphae</taxon>
        <taxon>Entelegynae</taxon>
        <taxon>Araneoidea</taxon>
        <taxon>Nephilidae</taxon>
        <taxon>Trichonephila</taxon>
    </lineage>
</organism>
<name>A0A8X6VIV0_TRICX</name>
<dbReference type="EMBL" id="BMAU01021329">
    <property type="protein sequence ID" value="GFY14419.1"/>
    <property type="molecule type" value="Genomic_DNA"/>
</dbReference>
<dbReference type="Proteomes" id="UP000887159">
    <property type="component" value="Unassembled WGS sequence"/>
</dbReference>
<evidence type="ECO:0000313" key="1">
    <source>
        <dbReference type="EMBL" id="GFY14419.1"/>
    </source>
</evidence>
<proteinExistence type="predicted"/>
<keyword evidence="2" id="KW-1185">Reference proteome</keyword>
<reference evidence="1" key="1">
    <citation type="submission" date="2020-08" db="EMBL/GenBank/DDBJ databases">
        <title>Multicomponent nature underlies the extraordinary mechanical properties of spider dragline silk.</title>
        <authorList>
            <person name="Kono N."/>
            <person name="Nakamura H."/>
            <person name="Mori M."/>
            <person name="Yoshida Y."/>
            <person name="Ohtoshi R."/>
            <person name="Malay A.D."/>
            <person name="Moran D.A.P."/>
            <person name="Tomita M."/>
            <person name="Numata K."/>
            <person name="Arakawa K."/>
        </authorList>
    </citation>
    <scope>NUCLEOTIDE SEQUENCE</scope>
</reference>
<dbReference type="AlphaFoldDB" id="A0A8X6VIV0"/>
<gene>
    <name evidence="1" type="ORF">TNCV_1314731</name>
</gene>
<accession>A0A8X6VIV0</accession>
<evidence type="ECO:0000313" key="2">
    <source>
        <dbReference type="Proteomes" id="UP000887159"/>
    </source>
</evidence>
<comment type="caution">
    <text evidence="1">The sequence shown here is derived from an EMBL/GenBank/DDBJ whole genome shotgun (WGS) entry which is preliminary data.</text>
</comment>
<protein>
    <submittedName>
        <fullName evidence="1">Uncharacterized protein</fullName>
    </submittedName>
</protein>